<proteinExistence type="predicted"/>
<protein>
    <submittedName>
        <fullName evidence="3">Fimbrial protein</fullName>
    </submittedName>
</protein>
<feature type="signal peptide" evidence="1">
    <location>
        <begin position="1"/>
        <end position="21"/>
    </location>
</feature>
<dbReference type="PIRSF" id="PIRSF029766">
    <property type="entry name" value="UCP029766"/>
    <property type="match status" value="1"/>
</dbReference>
<gene>
    <name evidence="3" type="ORF">AAEY27_21830</name>
</gene>
<reference evidence="3 4" key="1">
    <citation type="submission" date="2024-04" db="EMBL/GenBank/DDBJ databases">
        <title>Kosakonia calanthae sp. nov., a halophilic bacterium isolated from leaves of Calanthe tiplacata.</title>
        <authorList>
            <person name="Wu P."/>
        </authorList>
    </citation>
    <scope>NUCLEOTIDE SEQUENCE [LARGE SCALE GENOMIC DNA]</scope>
    <source>
        <strain evidence="3 4">BYX6</strain>
    </source>
</reference>
<name>A0ABZ3B5U1_9ENTR</name>
<dbReference type="EMBL" id="CP151800">
    <property type="protein sequence ID" value="WZV98222.1"/>
    <property type="molecule type" value="Genomic_DNA"/>
</dbReference>
<sequence>MTFIRIILLNLFLFISLPVSALCSKGPDFVRTELDAWGVGLGLGTVNVSSLAIHPVGTPLGANIVTFANNPRYRGPESILWVCDIADKNNIFEIISTNGDDRNGGFFDLGAADGYPNYYSTLFSHVGLRLTHVNSGTVFTRQYQRIPMKNYGLSADGTKIFIRVKDFSPIRADLIRISSVSLFGKAPSDYCGKKYQITTGAYTCDQPNGYVSFCSPNSPATYCDSGDSAYDFNGWWKDNWMAINMGNATIPGANLVSRPTCVAKSVTPIVMFPTISITDLNNGQSAQSHFDVRVLCEGLSNSGTVQGMTALGLQVPYDSYLAAKQLNLVNASGGVSHLLPANYGQPGVAGGVGIRIANANSGVLRNFLGWYHCQSGTCLTGNNGGWYAVRDGATMVSSGGAHGISEYAVNFNAYLTRIAGQTVTAGKVDASAQVLVKVQ</sequence>
<evidence type="ECO:0000313" key="4">
    <source>
        <dbReference type="Proteomes" id="UP001466893"/>
    </source>
</evidence>
<dbReference type="Proteomes" id="UP001466893">
    <property type="component" value="Chromosome"/>
</dbReference>
<keyword evidence="1" id="KW-0732">Signal</keyword>
<dbReference type="InterPro" id="IPR000259">
    <property type="entry name" value="Adhesion_dom_fimbrial"/>
</dbReference>
<evidence type="ECO:0000259" key="2">
    <source>
        <dbReference type="Pfam" id="PF00419"/>
    </source>
</evidence>
<dbReference type="Gene3D" id="2.60.40.1090">
    <property type="entry name" value="Fimbrial-type adhesion domain"/>
    <property type="match status" value="1"/>
</dbReference>
<accession>A0ABZ3B5U1</accession>
<organism evidence="3 4">
    <name type="scientific">Kosakonia calanthes</name>
    <dbReference type="NCBI Taxonomy" id="3139408"/>
    <lineage>
        <taxon>Bacteria</taxon>
        <taxon>Pseudomonadati</taxon>
        <taxon>Pseudomonadota</taxon>
        <taxon>Gammaproteobacteria</taxon>
        <taxon>Enterobacterales</taxon>
        <taxon>Enterobacteriaceae</taxon>
        <taxon>Kosakonia</taxon>
    </lineage>
</organism>
<feature type="domain" description="Fimbrial-type adhesion" evidence="2">
    <location>
        <begin position="257"/>
        <end position="439"/>
    </location>
</feature>
<evidence type="ECO:0000256" key="1">
    <source>
        <dbReference type="SAM" id="SignalP"/>
    </source>
</evidence>
<dbReference type="InterPro" id="IPR008966">
    <property type="entry name" value="Adhesion_dom_sf"/>
</dbReference>
<dbReference type="SUPFAM" id="SSF49401">
    <property type="entry name" value="Bacterial adhesins"/>
    <property type="match status" value="1"/>
</dbReference>
<dbReference type="Pfam" id="PF00419">
    <property type="entry name" value="Fimbrial"/>
    <property type="match status" value="1"/>
</dbReference>
<evidence type="ECO:0000313" key="3">
    <source>
        <dbReference type="EMBL" id="WZV98222.1"/>
    </source>
</evidence>
<keyword evidence="4" id="KW-1185">Reference proteome</keyword>
<feature type="chain" id="PRO_5046213577" evidence="1">
    <location>
        <begin position="22"/>
        <end position="439"/>
    </location>
</feature>
<dbReference type="InterPro" id="IPR036937">
    <property type="entry name" value="Adhesion_dom_fimbrial_sf"/>
</dbReference>
<dbReference type="RefSeq" id="WP_342322838.1">
    <property type="nucleotide sequence ID" value="NZ_CP151800.1"/>
</dbReference>
<dbReference type="InterPro" id="IPR011228">
    <property type="entry name" value="UCP029766"/>
</dbReference>